<name>A0A7S5RHY0_9CAUD</name>
<keyword evidence="3" id="KW-1185">Reference proteome</keyword>
<feature type="compositionally biased region" description="Basic residues" evidence="1">
    <location>
        <begin position="38"/>
        <end position="48"/>
    </location>
</feature>
<evidence type="ECO:0000256" key="1">
    <source>
        <dbReference type="SAM" id="MobiDB-lite"/>
    </source>
</evidence>
<evidence type="ECO:0000313" key="2">
    <source>
        <dbReference type="EMBL" id="QIG73114.1"/>
    </source>
</evidence>
<gene>
    <name evidence="2" type="ORF">EVC00_008</name>
</gene>
<protein>
    <submittedName>
        <fullName evidence="2">Uncharacterized protein</fullName>
    </submittedName>
</protein>
<organism evidence="2 3">
    <name type="scientific">Rhizobium phage RHph_N37</name>
    <dbReference type="NCBI Taxonomy" id="2509749"/>
    <lineage>
        <taxon>Viruses</taxon>
        <taxon>Duplodnaviria</taxon>
        <taxon>Heunggongvirae</taxon>
        <taxon>Uroviricota</taxon>
        <taxon>Caudoviricetes</taxon>
        <taxon>Autographivirales</taxon>
        <taxon>Dunnvirinae</taxon>
        <taxon>Cuernavacavirus</taxon>
        <taxon>Cuernavacavirus RHphN37</taxon>
    </lineage>
</organism>
<sequence length="48" mass="5578">MYGYDNGLNRLDDTSERVKVEDSFLGAFGNKPGSTRRAERRKRKGWDK</sequence>
<proteinExistence type="predicted"/>
<evidence type="ECO:0000313" key="3">
    <source>
        <dbReference type="Proteomes" id="UP000642258"/>
    </source>
</evidence>
<dbReference type="EMBL" id="MN988528">
    <property type="protein sequence ID" value="QIG73114.1"/>
    <property type="molecule type" value="Genomic_DNA"/>
</dbReference>
<reference evidence="2 3" key="1">
    <citation type="submission" date="2020-01" db="EMBL/GenBank/DDBJ databases">
        <title>Patterns of diversity and host range of bacteriophage communities associated with bean-nodulatin bacteria.</title>
        <authorList>
            <person name="Vann Cauwenberghe J."/>
            <person name="Santamaria R.I."/>
            <person name="Bustos P."/>
            <person name="Juarez S."/>
            <person name="Gonzalez V."/>
        </authorList>
    </citation>
    <scope>NUCLEOTIDE SEQUENCE [LARGE SCALE GENOMIC DNA]</scope>
</reference>
<accession>A0A7S5RHY0</accession>
<feature type="region of interest" description="Disordered" evidence="1">
    <location>
        <begin position="25"/>
        <end position="48"/>
    </location>
</feature>
<dbReference type="Proteomes" id="UP000642258">
    <property type="component" value="Segment"/>
</dbReference>